<reference evidence="6" key="1">
    <citation type="submission" date="2014-08" db="EMBL/GenBank/DDBJ databases">
        <authorList>
            <person name="Murali S."/>
            <person name="Richards S."/>
            <person name="Bandaranaike D."/>
            <person name="Bellair M."/>
            <person name="Blankenburg K."/>
            <person name="Chao H."/>
            <person name="Dinh H."/>
            <person name="Doddapaneni H."/>
            <person name="Dugan-Rocha S."/>
            <person name="Elkadiri S."/>
            <person name="Gnanaolivu R."/>
            <person name="Hughes D."/>
            <person name="Lee S."/>
            <person name="Li M."/>
            <person name="Ming W."/>
            <person name="Munidasa M."/>
            <person name="Muniz J."/>
            <person name="Nguyen L."/>
            <person name="Osuji N."/>
            <person name="Pu L.-L."/>
            <person name="Puazo M."/>
            <person name="Skinner E."/>
            <person name="Qu C."/>
            <person name="Quiroz J."/>
            <person name="Raj R."/>
            <person name="Weissenberger G."/>
            <person name="Xin Y."/>
            <person name="Zou X."/>
            <person name="Han Y."/>
            <person name="Worley K."/>
            <person name="Muzny D."/>
            <person name="Gibbs R."/>
        </authorList>
    </citation>
    <scope>NUCLEOTIDE SEQUENCE</scope>
    <source>
        <strain evidence="6">HAZT.00-mixed</strain>
        <tissue evidence="6">Whole organism</tissue>
    </source>
</reference>
<dbReference type="Pfam" id="PF08075">
    <property type="entry name" value="NOPS"/>
    <property type="match status" value="1"/>
</dbReference>
<feature type="non-terminal residue" evidence="6">
    <location>
        <position position="317"/>
    </location>
</feature>
<dbReference type="Gene3D" id="3.30.70.330">
    <property type="match status" value="2"/>
</dbReference>
<dbReference type="OrthoDB" id="10067824at2759"/>
<dbReference type="Pfam" id="PF00076">
    <property type="entry name" value="RRM_1"/>
    <property type="match status" value="2"/>
</dbReference>
<evidence type="ECO:0000256" key="3">
    <source>
        <dbReference type="PROSITE-ProRule" id="PRU00176"/>
    </source>
</evidence>
<feature type="domain" description="RRM" evidence="5">
    <location>
        <begin position="96"/>
        <end position="177"/>
    </location>
</feature>
<evidence type="ECO:0000259" key="5">
    <source>
        <dbReference type="PROSITE" id="PS50102"/>
    </source>
</evidence>
<accession>A0A6A0GXF4</accession>
<feature type="domain" description="RRM" evidence="5">
    <location>
        <begin position="22"/>
        <end position="94"/>
    </location>
</feature>
<dbReference type="AlphaFoldDB" id="A0A6A0GXF4"/>
<evidence type="ECO:0000256" key="1">
    <source>
        <dbReference type="ARBA" id="ARBA00022737"/>
    </source>
</evidence>
<reference evidence="6" key="2">
    <citation type="journal article" date="2018" name="Environ. Sci. Technol.">
        <title>The Toxicogenome of Hyalella azteca: A Model for Sediment Ecotoxicology and Evolutionary Toxicology.</title>
        <authorList>
            <person name="Poynton H.C."/>
            <person name="Hasenbein S."/>
            <person name="Benoit J.B."/>
            <person name="Sepulveda M.S."/>
            <person name="Poelchau M.F."/>
            <person name="Hughes D.S.T."/>
            <person name="Murali S.C."/>
            <person name="Chen S."/>
            <person name="Glastad K.M."/>
            <person name="Goodisman M.A.D."/>
            <person name="Werren J.H."/>
            <person name="Vineis J.H."/>
            <person name="Bowen J.L."/>
            <person name="Friedrich M."/>
            <person name="Jones J."/>
            <person name="Robertson H.M."/>
            <person name="Feyereisen R."/>
            <person name="Mechler-Hickson A."/>
            <person name="Mathers N."/>
            <person name="Lee C.E."/>
            <person name="Colbourne J.K."/>
            <person name="Biales A."/>
            <person name="Johnston J.S."/>
            <person name="Wellborn G.A."/>
            <person name="Rosendale A.J."/>
            <person name="Cridge A.G."/>
            <person name="Munoz-Torres M.C."/>
            <person name="Bain P.A."/>
            <person name="Manny A.R."/>
            <person name="Major K.M."/>
            <person name="Lambert F.N."/>
            <person name="Vulpe C.D."/>
            <person name="Tuck P."/>
            <person name="Blalock B.J."/>
            <person name="Lin Y.Y."/>
            <person name="Smith M.E."/>
            <person name="Ochoa-Acuna H."/>
            <person name="Chen M.M."/>
            <person name="Childers C.P."/>
            <person name="Qu J."/>
            <person name="Dugan S."/>
            <person name="Lee S.L."/>
            <person name="Chao H."/>
            <person name="Dinh H."/>
            <person name="Han Y."/>
            <person name="Doddapaneni H."/>
            <person name="Worley K.C."/>
            <person name="Muzny D.M."/>
            <person name="Gibbs R.A."/>
            <person name="Richards S."/>
        </authorList>
    </citation>
    <scope>NUCLEOTIDE SEQUENCE</scope>
    <source>
        <strain evidence="6">HAZT.00-mixed</strain>
        <tissue evidence="6">Whole organism</tissue>
    </source>
</reference>
<dbReference type="Proteomes" id="UP000711488">
    <property type="component" value="Unassembled WGS sequence"/>
</dbReference>
<reference evidence="6" key="3">
    <citation type="submission" date="2019-06" db="EMBL/GenBank/DDBJ databases">
        <authorList>
            <person name="Poynton C."/>
            <person name="Hasenbein S."/>
            <person name="Benoit J.B."/>
            <person name="Sepulveda M.S."/>
            <person name="Poelchau M.F."/>
            <person name="Murali S.C."/>
            <person name="Chen S."/>
            <person name="Glastad K.M."/>
            <person name="Werren J.H."/>
            <person name="Vineis J.H."/>
            <person name="Bowen J.L."/>
            <person name="Friedrich M."/>
            <person name="Jones J."/>
            <person name="Robertson H.M."/>
            <person name="Feyereisen R."/>
            <person name="Mechler-Hickson A."/>
            <person name="Mathers N."/>
            <person name="Lee C.E."/>
            <person name="Colbourne J.K."/>
            <person name="Biales A."/>
            <person name="Johnston J.S."/>
            <person name="Wellborn G.A."/>
            <person name="Rosendale A.J."/>
            <person name="Cridge A.G."/>
            <person name="Munoz-Torres M.C."/>
            <person name="Bain P.A."/>
            <person name="Manny A.R."/>
            <person name="Major K.M."/>
            <person name="Lambert F.N."/>
            <person name="Vulpe C.D."/>
            <person name="Tuck P."/>
            <person name="Blalock B.J."/>
            <person name="Lin Y.-Y."/>
            <person name="Smith M.E."/>
            <person name="Ochoa-Acuna H."/>
            <person name="Chen M.-J.M."/>
            <person name="Childers C.P."/>
            <person name="Qu J."/>
            <person name="Dugan S."/>
            <person name="Lee S.L."/>
            <person name="Chao H."/>
            <person name="Dinh H."/>
            <person name="Han Y."/>
            <person name="Doddapaneni H."/>
            <person name="Worley K.C."/>
            <person name="Muzny D.M."/>
            <person name="Gibbs R.A."/>
            <person name="Richards S."/>
        </authorList>
    </citation>
    <scope>NUCLEOTIDE SEQUENCE</scope>
    <source>
        <strain evidence="6">HAZT.00-mixed</strain>
        <tissue evidence="6">Whole organism</tissue>
    </source>
</reference>
<dbReference type="InterPro" id="IPR012677">
    <property type="entry name" value="Nucleotide-bd_a/b_plait_sf"/>
</dbReference>
<proteinExistence type="predicted"/>
<evidence type="ECO:0000256" key="4">
    <source>
        <dbReference type="SAM" id="MobiDB-lite"/>
    </source>
</evidence>
<name>A0A6A0GXF4_HYAAZ</name>
<feature type="region of interest" description="Disordered" evidence="4">
    <location>
        <begin position="264"/>
        <end position="290"/>
    </location>
</feature>
<dbReference type="Gene3D" id="6.10.250.1170">
    <property type="match status" value="1"/>
</dbReference>
<sequence>MAGPQVDLPPREDTIRKFSNHCRLWIGNLPLDITEDDVRELFKPYGEFDEVYFDKNKGFAFVRMDFKSNAEKARQELHLKEYKNRQLKIRFSSPGTALKVRNLSTWVTNELFEKSFSVFGELEKAIVITDERGRSTGEGILEFCKKPCAQLALKRCTEGCFFLTSSPRPVIVEAMSAVDDNEGMAEINVNKRNPEYMKERQSGPRFAAHGSFEFEYGLKWKQLYELFDKKKEMLEKELNDEKQKLEEQIEYAKYQHETELLREKLRQREENNQAHQQEYEQRQQQWEEHRRIEEERQARIEEELAVKYRQQEEELRR</sequence>
<dbReference type="PANTHER" id="PTHR23189">
    <property type="entry name" value="RNA RECOGNITION MOTIF-CONTAINING"/>
    <property type="match status" value="1"/>
</dbReference>
<gene>
    <name evidence="6" type="ORF">HAZT_HAZT005230</name>
</gene>
<organism evidence="6">
    <name type="scientific">Hyalella azteca</name>
    <name type="common">Amphipod</name>
    <dbReference type="NCBI Taxonomy" id="294128"/>
    <lineage>
        <taxon>Eukaryota</taxon>
        <taxon>Metazoa</taxon>
        <taxon>Ecdysozoa</taxon>
        <taxon>Arthropoda</taxon>
        <taxon>Crustacea</taxon>
        <taxon>Multicrustacea</taxon>
        <taxon>Malacostraca</taxon>
        <taxon>Eumalacostraca</taxon>
        <taxon>Peracarida</taxon>
        <taxon>Amphipoda</taxon>
        <taxon>Senticaudata</taxon>
        <taxon>Talitrida</taxon>
        <taxon>Talitroidea</taxon>
        <taxon>Hyalellidae</taxon>
        <taxon>Hyalella</taxon>
    </lineage>
</organism>
<dbReference type="PROSITE" id="PS50102">
    <property type="entry name" value="RRM"/>
    <property type="match status" value="2"/>
</dbReference>
<protein>
    <recommendedName>
        <fullName evidence="5">RRM domain-containing protein</fullName>
    </recommendedName>
</protein>
<dbReference type="SMART" id="SM00360">
    <property type="entry name" value="RRM"/>
    <property type="match status" value="2"/>
</dbReference>
<dbReference type="InterPro" id="IPR035979">
    <property type="entry name" value="RBD_domain_sf"/>
</dbReference>
<dbReference type="InterPro" id="IPR000504">
    <property type="entry name" value="RRM_dom"/>
</dbReference>
<keyword evidence="2 3" id="KW-0694">RNA-binding</keyword>
<dbReference type="SUPFAM" id="SSF54928">
    <property type="entry name" value="RNA-binding domain, RBD"/>
    <property type="match status" value="1"/>
</dbReference>
<keyword evidence="1" id="KW-0677">Repeat</keyword>
<dbReference type="FunFam" id="3.30.70.330:FF:000043">
    <property type="entry name" value="paraspeckle component 1 isoform X1"/>
    <property type="match status" value="1"/>
</dbReference>
<dbReference type="InterPro" id="IPR012975">
    <property type="entry name" value="NOPS"/>
</dbReference>
<evidence type="ECO:0000256" key="2">
    <source>
        <dbReference type="ARBA" id="ARBA00022884"/>
    </source>
</evidence>
<comment type="caution">
    <text evidence="6">The sequence shown here is derived from an EMBL/GenBank/DDBJ whole genome shotgun (WGS) entry which is preliminary data.</text>
</comment>
<evidence type="ECO:0000313" key="6">
    <source>
        <dbReference type="EMBL" id="KAA0191839.1"/>
    </source>
</evidence>
<dbReference type="EMBL" id="JQDR03012050">
    <property type="protein sequence ID" value="KAA0191839.1"/>
    <property type="molecule type" value="Genomic_DNA"/>
</dbReference>
<dbReference type="GO" id="GO:0003723">
    <property type="term" value="F:RNA binding"/>
    <property type="evidence" value="ECO:0007669"/>
    <property type="project" value="UniProtKB-UniRule"/>
</dbReference>